<keyword evidence="16" id="KW-1185">Reference proteome</keyword>
<comment type="subcellular location">
    <subcellularLocation>
        <location evidence="4">Cell junction</location>
        <location evidence="4">Adherens junction</location>
    </subcellularLocation>
    <subcellularLocation>
        <location evidence="3">Cell membrane</location>
        <topology evidence="3">Peripheral membrane protein</topology>
        <orientation evidence="3">Cytoplasmic side</orientation>
    </subcellularLocation>
    <subcellularLocation>
        <location evidence="2">Cytoplasm</location>
        <location evidence="2">Cytoskeleton</location>
    </subcellularLocation>
    <subcellularLocation>
        <location evidence="1">Nucleus</location>
    </subcellularLocation>
</comment>
<evidence type="ECO:0000256" key="10">
    <source>
        <dbReference type="ARBA" id="ARBA00023136"/>
    </source>
</evidence>
<keyword evidence="8" id="KW-0130">Cell adhesion</keyword>
<dbReference type="Bgee" id="ENSOCUG00000007744">
    <property type="expression patterns" value="Expressed in upper lobe of left lung and 15 other cell types or tissues"/>
</dbReference>
<evidence type="ECO:0000256" key="4">
    <source>
        <dbReference type="ARBA" id="ARBA00004536"/>
    </source>
</evidence>
<dbReference type="EMBL" id="AAGW02027759">
    <property type="status" value="NOT_ANNOTATED_CDS"/>
    <property type="molecule type" value="Genomic_DNA"/>
</dbReference>
<evidence type="ECO:0000256" key="2">
    <source>
        <dbReference type="ARBA" id="ARBA00004245"/>
    </source>
</evidence>
<dbReference type="InterPro" id="IPR000633">
    <property type="entry name" value="Vinculin_CS"/>
</dbReference>
<feature type="region of interest" description="Disordered" evidence="14">
    <location>
        <begin position="909"/>
        <end position="939"/>
    </location>
</feature>
<evidence type="ECO:0000256" key="9">
    <source>
        <dbReference type="ARBA" id="ARBA00022949"/>
    </source>
</evidence>
<dbReference type="InterPro" id="IPR036723">
    <property type="entry name" value="Alpha-catenin/vinculin-like_sf"/>
</dbReference>
<evidence type="ECO:0000256" key="3">
    <source>
        <dbReference type="ARBA" id="ARBA00004413"/>
    </source>
</evidence>
<dbReference type="EMBL" id="AAGW02027763">
    <property type="status" value="NOT_ANNOTATED_CDS"/>
    <property type="molecule type" value="Genomic_DNA"/>
</dbReference>
<name>A0A5F9C5V6_RABIT</name>
<sequence>MTAVHTGNINFKWDPKSLEIRTLAVERLLEPLVTQVTTLVNTNSKGPSNKKRGRSKKAHVLAASVEQATENFLDKGDKIAKESQFLKEELVAAVEDVRKQGDLMKSAAGEFADDPCSSVKRGNMVRAARALLSAVTRLLILADMADVYKLLVQLKVVEDGILKLRNAGNEQDLGIQYKALKPEVDKLNIMAAKRQQELKDVGHRDQMAAARGILQKNVPILYTASQACLQHPDVAAYKANRDLIYKQLQQAVNGISNAAQATTSDDASQHPGGSGGGELAYALNNFDKQIIVDPLSFSEERFRPSLEERLESIISGAALMADSSCTRDDRRERIVAECNAVRQALQDLLSEYMGNAGRKERSDALNSAIDKMTKKTRDLRRQLRKAVMDHVSDSFLETNVPLLVLIEAAKNGNEKEVKEYAQVFREHANKLIEWLLNRQTRNPVTLVNCHPGRAASAQAPLTAQVELGAPSRVNVTWVANLACSISNNEEGVKLVRMSASQLEALCPQVINAALALAAKPQSKLAQENMDLFKEQWEKQVRVLTDAVDDITSIDDFLAVSENHILEDVNKCVIALQEKDVDGLDRTAGAIRGRAARVIHVVTSEMDNYEPGVYTEKVLEATKLLSNTVMPRFTEQVEAAVEALSSDPAQPMDENEFIDASRLVYDGIRDIRKAVLMIRTPEELDDSDFETEDFDVRSRTSVQTEDDQLIAGQSARAIMAQLPQEQKAKIAEQVASFQEEKSKLDAEVSKWDDSGNDIIVLAKQMCMIMMEMTDFTRGKGPLKNTSDVISAAKKIAEAGSRMDKLGRTIADHCPDSACKQDLLAYLQRIALYCHQLNICSKVKAEVQNLGGELVVSGVDSAMSLIQAAKNLMNAVVQTVKASYVASTKYQKSQGMASLNLPAVSWKMKAPEKKPLVKREKQDETQTKIKRASQKKHVNPVQALSEFKAMDSI</sequence>
<keyword evidence="7" id="KW-0963">Cytoplasm</keyword>
<organism evidence="15 16">
    <name type="scientific">Oryctolagus cuniculus</name>
    <name type="common">Rabbit</name>
    <dbReference type="NCBI Taxonomy" id="9986"/>
    <lineage>
        <taxon>Eukaryota</taxon>
        <taxon>Metazoa</taxon>
        <taxon>Chordata</taxon>
        <taxon>Craniata</taxon>
        <taxon>Vertebrata</taxon>
        <taxon>Euteleostomi</taxon>
        <taxon>Mammalia</taxon>
        <taxon>Eutheria</taxon>
        <taxon>Euarchontoglires</taxon>
        <taxon>Glires</taxon>
        <taxon>Lagomorpha</taxon>
        <taxon>Leporidae</taxon>
        <taxon>Oryctolagus</taxon>
    </lineage>
</organism>
<dbReference type="AlphaFoldDB" id="A0A5F9C5V6"/>
<dbReference type="GO" id="GO:0005634">
    <property type="term" value="C:nucleus"/>
    <property type="evidence" value="ECO:0007669"/>
    <property type="project" value="UniProtKB-SubCell"/>
</dbReference>
<evidence type="ECO:0000256" key="1">
    <source>
        <dbReference type="ARBA" id="ARBA00004123"/>
    </source>
</evidence>
<dbReference type="GO" id="GO:0016342">
    <property type="term" value="C:catenin complex"/>
    <property type="evidence" value="ECO:0007669"/>
    <property type="project" value="TreeGrafter"/>
</dbReference>
<dbReference type="EMBL" id="AAGW02027767">
    <property type="status" value="NOT_ANNOTATED_CDS"/>
    <property type="molecule type" value="Genomic_DNA"/>
</dbReference>
<evidence type="ECO:0000313" key="15">
    <source>
        <dbReference type="Ensembl" id="ENSOCUP00000029099.1"/>
    </source>
</evidence>
<dbReference type="PRINTS" id="PR00805">
    <property type="entry name" value="ALPHACATENIN"/>
</dbReference>
<keyword evidence="6" id="KW-1003">Cell membrane</keyword>
<keyword evidence="10" id="KW-0472">Membrane</keyword>
<dbReference type="EMBL" id="AAGW02027760">
    <property type="status" value="NOT_ANNOTATED_CDS"/>
    <property type="molecule type" value="Genomic_DNA"/>
</dbReference>
<dbReference type="GO" id="GO:0030027">
    <property type="term" value="C:lamellipodium"/>
    <property type="evidence" value="ECO:0007669"/>
    <property type="project" value="UniProtKB-ARBA"/>
</dbReference>
<dbReference type="PANTHER" id="PTHR18914:SF24">
    <property type="entry name" value="CATENIN ALPHA-1"/>
    <property type="match status" value="1"/>
</dbReference>
<feature type="compositionally biased region" description="Basic residues" evidence="14">
    <location>
        <begin position="926"/>
        <end position="936"/>
    </location>
</feature>
<comment type="similarity">
    <text evidence="5">Belongs to the vinculin/alpha-catenin family.</text>
</comment>
<dbReference type="GO" id="GO:0005198">
    <property type="term" value="F:structural molecule activity"/>
    <property type="evidence" value="ECO:0007669"/>
    <property type="project" value="InterPro"/>
</dbReference>
<evidence type="ECO:0000256" key="6">
    <source>
        <dbReference type="ARBA" id="ARBA00022475"/>
    </source>
</evidence>
<protein>
    <recommendedName>
        <fullName evidence="13">Catenin alpha-1</fullName>
    </recommendedName>
</protein>
<evidence type="ECO:0000256" key="7">
    <source>
        <dbReference type="ARBA" id="ARBA00022490"/>
    </source>
</evidence>
<proteinExistence type="inferred from homology"/>
<reference evidence="15" key="3">
    <citation type="submission" date="2025-09" db="UniProtKB">
        <authorList>
            <consortium name="Ensembl"/>
        </authorList>
    </citation>
    <scope>IDENTIFICATION</scope>
    <source>
        <strain evidence="15">Thorbecke</strain>
    </source>
</reference>
<dbReference type="GO" id="GO:0005912">
    <property type="term" value="C:adherens junction"/>
    <property type="evidence" value="ECO:0007669"/>
    <property type="project" value="UniProtKB-SubCell"/>
</dbReference>
<dbReference type="EMBL" id="AAGW02027766">
    <property type="status" value="NOT_ANNOTATED_CDS"/>
    <property type="molecule type" value="Genomic_DNA"/>
</dbReference>
<dbReference type="EMBL" id="AAGW02027761">
    <property type="status" value="NOT_ANNOTATED_CDS"/>
    <property type="molecule type" value="Genomic_DNA"/>
</dbReference>
<evidence type="ECO:0000256" key="8">
    <source>
        <dbReference type="ARBA" id="ARBA00022889"/>
    </source>
</evidence>
<dbReference type="Proteomes" id="UP000001811">
    <property type="component" value="Chromosome 3"/>
</dbReference>
<dbReference type="FunFam" id="1.20.120.230:FF:000006">
    <property type="entry name" value="Catenin alpha 1"/>
    <property type="match status" value="1"/>
</dbReference>
<dbReference type="PANTHER" id="PTHR18914">
    <property type="entry name" value="ALPHA CATENIN"/>
    <property type="match status" value="1"/>
</dbReference>
<reference evidence="15 16" key="1">
    <citation type="journal article" date="2011" name="Nature">
        <title>A high-resolution map of human evolutionary constraint using 29 mammals.</title>
        <authorList>
            <person name="Lindblad-Toh K."/>
            <person name="Garber M."/>
            <person name="Zuk O."/>
            <person name="Lin M.F."/>
            <person name="Parker B.J."/>
            <person name="Washietl S."/>
            <person name="Kheradpour P."/>
            <person name="Ernst J."/>
            <person name="Jordan G."/>
            <person name="Mauceli E."/>
            <person name="Ward L.D."/>
            <person name="Lowe C.B."/>
            <person name="Holloway A.K."/>
            <person name="Clamp M."/>
            <person name="Gnerre S."/>
            <person name="Alfoldi J."/>
            <person name="Beal K."/>
            <person name="Chang J."/>
            <person name="Clawson H."/>
            <person name="Cuff J."/>
            <person name="Di Palma F."/>
            <person name="Fitzgerald S."/>
            <person name="Flicek P."/>
            <person name="Guttman M."/>
            <person name="Hubisz M.J."/>
            <person name="Jaffe D.B."/>
            <person name="Jungreis I."/>
            <person name="Kent W.J."/>
            <person name="Kostka D."/>
            <person name="Lara M."/>
            <person name="Martins A.L."/>
            <person name="Massingham T."/>
            <person name="Moltke I."/>
            <person name="Raney B.J."/>
            <person name="Rasmussen M.D."/>
            <person name="Robinson J."/>
            <person name="Stark A."/>
            <person name="Vilella A.J."/>
            <person name="Wen J."/>
            <person name="Xie X."/>
            <person name="Zody M.C."/>
            <person name="Baldwin J."/>
            <person name="Bloom T."/>
            <person name="Chin C.W."/>
            <person name="Heiman D."/>
            <person name="Nicol R."/>
            <person name="Nusbaum C."/>
            <person name="Young S."/>
            <person name="Wilkinson J."/>
            <person name="Worley K.C."/>
            <person name="Kovar C.L."/>
            <person name="Muzny D.M."/>
            <person name="Gibbs R.A."/>
            <person name="Cree A."/>
            <person name="Dihn H.H."/>
            <person name="Fowler G."/>
            <person name="Jhangiani S."/>
            <person name="Joshi V."/>
            <person name="Lee S."/>
            <person name="Lewis L.R."/>
            <person name="Nazareth L.V."/>
            <person name="Okwuonu G."/>
            <person name="Santibanez J."/>
            <person name="Warren W.C."/>
            <person name="Mardis E.R."/>
            <person name="Weinstock G.M."/>
            <person name="Wilson R.K."/>
            <person name="Delehaunty K."/>
            <person name="Dooling D."/>
            <person name="Fronik C."/>
            <person name="Fulton L."/>
            <person name="Fulton B."/>
            <person name="Graves T."/>
            <person name="Minx P."/>
            <person name="Sodergren E."/>
            <person name="Birney E."/>
            <person name="Margulies E.H."/>
            <person name="Herrero J."/>
            <person name="Green E.D."/>
            <person name="Haussler D."/>
            <person name="Siepel A."/>
            <person name="Goldman N."/>
            <person name="Pollard K.S."/>
            <person name="Pedersen J.S."/>
            <person name="Lander E.S."/>
            <person name="Kellis M."/>
        </authorList>
    </citation>
    <scope>NUCLEOTIDE SEQUENCE [LARGE SCALE GENOMIC DNA]</scope>
    <source>
        <strain evidence="15 16">Thorbecke inbred</strain>
    </source>
</reference>
<dbReference type="FunFam" id="1.20.120.230:FF:000011">
    <property type="entry name" value="Catenin alpha 1"/>
    <property type="match status" value="1"/>
</dbReference>
<dbReference type="Ensembl" id="ENSOCUT00000055992.1">
    <property type="protein sequence ID" value="ENSOCUP00000029099.1"/>
    <property type="gene ID" value="ENSOCUG00000007744.3"/>
</dbReference>
<dbReference type="GO" id="GO:0098609">
    <property type="term" value="P:cell-cell adhesion"/>
    <property type="evidence" value="ECO:0007669"/>
    <property type="project" value="TreeGrafter"/>
</dbReference>
<dbReference type="EMBL" id="AAGW02027762">
    <property type="status" value="NOT_ANNOTATED_CDS"/>
    <property type="molecule type" value="Genomic_DNA"/>
</dbReference>
<dbReference type="SUPFAM" id="SSF47220">
    <property type="entry name" value="alpha-catenin/vinculin-like"/>
    <property type="match status" value="5"/>
</dbReference>
<dbReference type="Gene3D" id="6.10.250.2510">
    <property type="match status" value="1"/>
</dbReference>
<dbReference type="FunFam" id="1.20.120.230:FF:000007">
    <property type="entry name" value="Catenin alpha 1"/>
    <property type="match status" value="1"/>
</dbReference>
<feature type="compositionally biased region" description="Basic and acidic residues" evidence="14">
    <location>
        <begin position="909"/>
        <end position="925"/>
    </location>
</feature>
<dbReference type="Pfam" id="PF01044">
    <property type="entry name" value="Vinculin"/>
    <property type="match status" value="2"/>
</dbReference>
<dbReference type="GO" id="GO:0008013">
    <property type="term" value="F:beta-catenin binding"/>
    <property type="evidence" value="ECO:0007669"/>
    <property type="project" value="TreeGrafter"/>
</dbReference>
<dbReference type="EMBL" id="AAGW02027758">
    <property type="status" value="NOT_ANNOTATED_CDS"/>
    <property type="molecule type" value="Genomic_DNA"/>
</dbReference>
<dbReference type="PROSITE" id="PS00663">
    <property type="entry name" value="VINCULIN_1"/>
    <property type="match status" value="1"/>
</dbReference>
<dbReference type="EMBL" id="AAGW02027764">
    <property type="status" value="NOT_ANNOTATED_CDS"/>
    <property type="molecule type" value="Genomic_DNA"/>
</dbReference>
<gene>
    <name evidence="15" type="primary">CTNNA1</name>
</gene>
<dbReference type="GeneTree" id="ENSGT01030000234543"/>
<evidence type="ECO:0000256" key="13">
    <source>
        <dbReference type="ARBA" id="ARBA00044775"/>
    </source>
</evidence>
<evidence type="ECO:0000256" key="12">
    <source>
        <dbReference type="ARBA" id="ARBA00023242"/>
    </source>
</evidence>
<keyword evidence="12" id="KW-0539">Nucleus</keyword>
<evidence type="ECO:0000313" key="16">
    <source>
        <dbReference type="Proteomes" id="UP000001811"/>
    </source>
</evidence>
<dbReference type="GO" id="GO:0051015">
    <property type="term" value="F:actin filament binding"/>
    <property type="evidence" value="ECO:0007669"/>
    <property type="project" value="InterPro"/>
</dbReference>
<evidence type="ECO:0000256" key="11">
    <source>
        <dbReference type="ARBA" id="ARBA00023212"/>
    </source>
</evidence>
<dbReference type="InterPro" id="IPR006077">
    <property type="entry name" value="Vinculin/catenin"/>
</dbReference>
<evidence type="ECO:0000256" key="5">
    <source>
        <dbReference type="ARBA" id="ARBA00008376"/>
    </source>
</evidence>
<accession>A0A5F9C5V6</accession>
<dbReference type="InterPro" id="IPR001033">
    <property type="entry name" value="Alpha_catenin"/>
</dbReference>
<evidence type="ECO:0000256" key="14">
    <source>
        <dbReference type="SAM" id="MobiDB-lite"/>
    </source>
</evidence>
<dbReference type="GO" id="GO:0045296">
    <property type="term" value="F:cadherin binding"/>
    <property type="evidence" value="ECO:0007669"/>
    <property type="project" value="InterPro"/>
</dbReference>
<dbReference type="Gene3D" id="1.20.120.230">
    <property type="entry name" value="Alpha-catenin/vinculin-like"/>
    <property type="match status" value="5"/>
</dbReference>
<dbReference type="GO" id="GO:0015629">
    <property type="term" value="C:actin cytoskeleton"/>
    <property type="evidence" value="ECO:0007669"/>
    <property type="project" value="InterPro"/>
</dbReference>
<keyword evidence="11" id="KW-0206">Cytoskeleton</keyword>
<dbReference type="EMBL" id="AAGW02027765">
    <property type="status" value="NOT_ANNOTATED_CDS"/>
    <property type="molecule type" value="Genomic_DNA"/>
</dbReference>
<keyword evidence="9" id="KW-0965">Cell junction</keyword>
<dbReference type="GO" id="GO:0016477">
    <property type="term" value="P:cell migration"/>
    <property type="evidence" value="ECO:0007669"/>
    <property type="project" value="TreeGrafter"/>
</dbReference>
<reference evidence="15" key="2">
    <citation type="submission" date="2025-08" db="UniProtKB">
        <authorList>
            <consortium name="Ensembl"/>
        </authorList>
    </citation>
    <scope>IDENTIFICATION</scope>
    <source>
        <strain evidence="15">Thorbecke</strain>
    </source>
</reference>
<dbReference type="FunFam" id="1.20.120.230:FF:000012">
    <property type="entry name" value="Catenin alpha-2 isoform 1"/>
    <property type="match status" value="1"/>
</dbReference>